<dbReference type="PANTHER" id="PTHR33395:SF22">
    <property type="entry name" value="REVERSE TRANSCRIPTASE DOMAIN-CONTAINING PROTEIN"/>
    <property type="match status" value="1"/>
</dbReference>
<dbReference type="EMBL" id="KL447600">
    <property type="protein sequence ID" value="KFO75083.1"/>
    <property type="molecule type" value="Genomic_DNA"/>
</dbReference>
<dbReference type="AlphaFoldDB" id="A0A091FZH0"/>
<sequence>VRTLNFRKADFQLFKELLSRKPWHGILGDKRAEQSWQMFKNVFHKAQELSVPRCRKSGRAETRQVWLSRDLLVKLKKRELHKQCKQGQGTWEEYRDAAWLCRDGIRKAKLQLELNLAREMKKGFYKKGFYSYVNQKRKVKENISSLMVENGDLISTDEEKAEVLNKFFASVFTDNCSPHPSWVMRQQDGDQRGKPPP</sequence>
<keyword evidence="2" id="KW-1185">Reference proteome</keyword>
<name>A0A091FZH0_CUCCA</name>
<gene>
    <name evidence="1" type="ORF">N303_07579</name>
</gene>
<organism evidence="1 2">
    <name type="scientific">Cuculus canorus</name>
    <name type="common">Common cuckoo</name>
    <dbReference type="NCBI Taxonomy" id="55661"/>
    <lineage>
        <taxon>Eukaryota</taxon>
        <taxon>Metazoa</taxon>
        <taxon>Chordata</taxon>
        <taxon>Craniata</taxon>
        <taxon>Vertebrata</taxon>
        <taxon>Euteleostomi</taxon>
        <taxon>Archelosauria</taxon>
        <taxon>Archosauria</taxon>
        <taxon>Dinosauria</taxon>
        <taxon>Saurischia</taxon>
        <taxon>Theropoda</taxon>
        <taxon>Coelurosauria</taxon>
        <taxon>Aves</taxon>
        <taxon>Neognathae</taxon>
        <taxon>Neoaves</taxon>
        <taxon>Otidimorphae</taxon>
        <taxon>Cuculiformes</taxon>
        <taxon>Cuculidae</taxon>
        <taxon>Cuculus</taxon>
    </lineage>
</organism>
<dbReference type="GO" id="GO:0061343">
    <property type="term" value="P:cell adhesion involved in heart morphogenesis"/>
    <property type="evidence" value="ECO:0007669"/>
    <property type="project" value="TreeGrafter"/>
</dbReference>
<dbReference type="PANTHER" id="PTHR33395">
    <property type="entry name" value="TRANSCRIPTASE, PUTATIVE-RELATED-RELATED"/>
    <property type="match status" value="1"/>
</dbReference>
<protein>
    <recommendedName>
        <fullName evidence="3">Rna-directed dna polymerase from mobile element jockey-like</fullName>
    </recommendedName>
</protein>
<feature type="non-terminal residue" evidence="1">
    <location>
        <position position="197"/>
    </location>
</feature>
<dbReference type="STRING" id="55661.A0A091FZH0"/>
<proteinExistence type="predicted"/>
<dbReference type="GO" id="GO:0007508">
    <property type="term" value="P:larval heart development"/>
    <property type="evidence" value="ECO:0007669"/>
    <property type="project" value="TreeGrafter"/>
</dbReference>
<accession>A0A091FZH0</accession>
<evidence type="ECO:0008006" key="3">
    <source>
        <dbReference type="Google" id="ProtNLM"/>
    </source>
</evidence>
<dbReference type="GO" id="GO:0031012">
    <property type="term" value="C:extracellular matrix"/>
    <property type="evidence" value="ECO:0007669"/>
    <property type="project" value="TreeGrafter"/>
</dbReference>
<dbReference type="Proteomes" id="UP000053760">
    <property type="component" value="Unassembled WGS sequence"/>
</dbReference>
<feature type="non-terminal residue" evidence="1">
    <location>
        <position position="1"/>
    </location>
</feature>
<reference evidence="1 2" key="1">
    <citation type="submission" date="2014-04" db="EMBL/GenBank/DDBJ databases">
        <title>Genome evolution of avian class.</title>
        <authorList>
            <person name="Zhang G."/>
            <person name="Li C."/>
        </authorList>
    </citation>
    <scope>NUCLEOTIDE SEQUENCE [LARGE SCALE GENOMIC DNA]</scope>
    <source>
        <strain evidence="1">BGI_N303</strain>
    </source>
</reference>
<evidence type="ECO:0000313" key="2">
    <source>
        <dbReference type="Proteomes" id="UP000053760"/>
    </source>
</evidence>
<evidence type="ECO:0000313" key="1">
    <source>
        <dbReference type="EMBL" id="KFO75083.1"/>
    </source>
</evidence>